<evidence type="ECO:0000313" key="2">
    <source>
        <dbReference type="EMBL" id="WAE39652.1"/>
    </source>
</evidence>
<reference evidence="2 3" key="1">
    <citation type="submission" date="2022-10" db="EMBL/GenBank/DDBJ databases">
        <title>Evolutionary Diversification of Methanotrophic Ca. Methanophagales (ANME-1) and Their Expansive Virome.</title>
        <authorList>
            <person name="Laso-Perez R."/>
            <person name="Wu F."/>
            <person name="Cremiere A."/>
            <person name="Speth D.R."/>
            <person name="Magyar J.S."/>
            <person name="Krupovic M."/>
            <person name="Orphan V.J."/>
        </authorList>
    </citation>
    <scope>NUCLEOTIDE SEQUENCE [LARGE SCALE GENOMIC DNA]</scope>
</reference>
<dbReference type="EMBL" id="OP880254">
    <property type="protein sequence ID" value="WAE39652.1"/>
    <property type="molecule type" value="Genomic_DNA"/>
</dbReference>
<keyword evidence="3" id="KW-1185">Reference proteome</keyword>
<protein>
    <submittedName>
        <fullName evidence="2">Uncharacterized protein</fullName>
    </submittedName>
</protein>
<feature type="transmembrane region" description="Helical" evidence="1">
    <location>
        <begin position="141"/>
        <end position="162"/>
    </location>
</feature>
<evidence type="ECO:0000313" key="3">
    <source>
        <dbReference type="Proteomes" id="UP001156932"/>
    </source>
</evidence>
<keyword evidence="1" id="KW-0472">Membrane</keyword>
<gene>
    <name evidence="2" type="ORF">NNKAGPMP_00016</name>
</gene>
<accession>A0A9E8VFJ5</accession>
<name>A0A9E8VFJ5_9VIRU</name>
<proteinExistence type="predicted"/>
<organism evidence="2 3">
    <name type="scientific">Methanophagales virus GBV303</name>
    <dbReference type="NCBI Taxonomy" id="2986514"/>
    <lineage>
        <taxon>Viruses</taxon>
        <taxon>Viruses incertae sedis</taxon>
        <taxon>Itzamnaviridae</taxon>
        <taxon>Demiitzamnavirus</taxon>
        <taxon>Demiitzamnavirus mexicoense</taxon>
    </lineage>
</organism>
<feature type="transmembrane region" description="Helical" evidence="1">
    <location>
        <begin position="193"/>
        <end position="211"/>
    </location>
</feature>
<sequence>MVERKGWWKGICILGILTFLITTAQAIDITQITATETQIKITIANATSSGYIFVSPSNKSFPYAYSHQGNGTYTITATFLKVNTTYYVKACDNENCSDVISVNVSKEEELLEQNFTAPFNNLMQGGNLLNISKLGEIIPSVYTSLLTDMFWAMFFGGIFLAYWIRQEDVMLPSIVGMISGVAMIGLLPPSAQHIAYILLVISIAGTLYTIIKARR</sequence>
<dbReference type="Proteomes" id="UP001156932">
    <property type="component" value="Segment"/>
</dbReference>
<feature type="transmembrane region" description="Helical" evidence="1">
    <location>
        <begin position="169"/>
        <end position="187"/>
    </location>
</feature>
<evidence type="ECO:0000256" key="1">
    <source>
        <dbReference type="SAM" id="Phobius"/>
    </source>
</evidence>
<keyword evidence="1" id="KW-0812">Transmembrane</keyword>
<keyword evidence="1" id="KW-1133">Transmembrane helix</keyword>